<gene>
    <name evidence="12" type="ORF">M9458_037353</name>
</gene>
<dbReference type="SUPFAM" id="SSF54695">
    <property type="entry name" value="POZ domain"/>
    <property type="match status" value="1"/>
</dbReference>
<organism evidence="12 13">
    <name type="scientific">Cirrhinus mrigala</name>
    <name type="common">Mrigala</name>
    <dbReference type="NCBI Taxonomy" id="683832"/>
    <lineage>
        <taxon>Eukaryota</taxon>
        <taxon>Metazoa</taxon>
        <taxon>Chordata</taxon>
        <taxon>Craniata</taxon>
        <taxon>Vertebrata</taxon>
        <taxon>Euteleostomi</taxon>
        <taxon>Actinopterygii</taxon>
        <taxon>Neopterygii</taxon>
        <taxon>Teleostei</taxon>
        <taxon>Ostariophysi</taxon>
        <taxon>Cypriniformes</taxon>
        <taxon>Cyprinidae</taxon>
        <taxon>Labeoninae</taxon>
        <taxon>Labeonini</taxon>
        <taxon>Cirrhinus</taxon>
    </lineage>
</organism>
<evidence type="ECO:0000256" key="3">
    <source>
        <dbReference type="ARBA" id="ARBA00022723"/>
    </source>
</evidence>
<dbReference type="InterPro" id="IPR011333">
    <property type="entry name" value="SKP1/BTB/POZ_sf"/>
</dbReference>
<dbReference type="InterPro" id="IPR000210">
    <property type="entry name" value="BTB/POZ_dom"/>
</dbReference>
<evidence type="ECO:0000256" key="9">
    <source>
        <dbReference type="ARBA" id="ARBA00023163"/>
    </source>
</evidence>
<keyword evidence="5" id="KW-0863">Zinc-finger</keyword>
<comment type="function">
    <text evidence="1">May be involved in transcriptional regulation.</text>
</comment>
<dbReference type="PANTHER" id="PTHR46105:SF29">
    <property type="entry name" value="ZINC FINGER AND BTB DOMAIN CONTAINING 12"/>
    <property type="match status" value="1"/>
</dbReference>
<dbReference type="AlphaFoldDB" id="A0ABD0NUE2"/>
<keyword evidence="6" id="KW-0862">Zinc</keyword>
<keyword evidence="9" id="KW-0804">Transcription</keyword>
<dbReference type="Gene3D" id="3.30.710.10">
    <property type="entry name" value="Potassium Channel Kv1.1, Chain A"/>
    <property type="match status" value="1"/>
</dbReference>
<accession>A0ABD0NUE2</accession>
<keyword evidence="3" id="KW-0479">Metal-binding</keyword>
<dbReference type="InterPro" id="IPR050457">
    <property type="entry name" value="ZnFinger_BTB_dom_contain"/>
</dbReference>
<evidence type="ECO:0000256" key="1">
    <source>
        <dbReference type="ARBA" id="ARBA00003767"/>
    </source>
</evidence>
<reference evidence="12 13" key="1">
    <citation type="submission" date="2024-05" db="EMBL/GenBank/DDBJ databases">
        <title>Genome sequencing and assembly of Indian major carp, Cirrhinus mrigala (Hamilton, 1822).</title>
        <authorList>
            <person name="Mohindra V."/>
            <person name="Chowdhury L.M."/>
            <person name="Lal K."/>
            <person name="Jena J.K."/>
        </authorList>
    </citation>
    <scope>NUCLEOTIDE SEQUENCE [LARGE SCALE GENOMIC DNA]</scope>
    <source>
        <strain evidence="12">CM1030</strain>
        <tissue evidence="12">Blood</tissue>
    </source>
</reference>
<comment type="caution">
    <text evidence="12">The sequence shown here is derived from an EMBL/GenBank/DDBJ whole genome shotgun (WGS) entry which is preliminary data.</text>
</comment>
<feature type="non-terminal residue" evidence="12">
    <location>
        <position position="70"/>
    </location>
</feature>
<dbReference type="EMBL" id="JAMKFB020000019">
    <property type="protein sequence ID" value="KAL0165509.1"/>
    <property type="molecule type" value="Genomic_DNA"/>
</dbReference>
<evidence type="ECO:0000256" key="4">
    <source>
        <dbReference type="ARBA" id="ARBA00022737"/>
    </source>
</evidence>
<keyword evidence="8" id="KW-0238">DNA-binding</keyword>
<keyword evidence="13" id="KW-1185">Reference proteome</keyword>
<name>A0ABD0NUE2_CIRMR</name>
<evidence type="ECO:0000256" key="7">
    <source>
        <dbReference type="ARBA" id="ARBA00023015"/>
    </source>
</evidence>
<keyword evidence="7" id="KW-0805">Transcription regulation</keyword>
<comment type="subcellular location">
    <subcellularLocation>
        <location evidence="2">Nucleus</location>
    </subcellularLocation>
</comment>
<evidence type="ECO:0000256" key="5">
    <source>
        <dbReference type="ARBA" id="ARBA00022771"/>
    </source>
</evidence>
<dbReference type="Proteomes" id="UP001529510">
    <property type="component" value="Unassembled WGS sequence"/>
</dbReference>
<evidence type="ECO:0000313" key="12">
    <source>
        <dbReference type="EMBL" id="KAL0165509.1"/>
    </source>
</evidence>
<dbReference type="PANTHER" id="PTHR46105">
    <property type="entry name" value="AGAP004733-PA"/>
    <property type="match status" value="1"/>
</dbReference>
<dbReference type="Pfam" id="PF00651">
    <property type="entry name" value="BTB"/>
    <property type="match status" value="1"/>
</dbReference>
<feature type="domain" description="BTB" evidence="11">
    <location>
        <begin position="4"/>
        <end position="52"/>
    </location>
</feature>
<keyword evidence="4" id="KW-0677">Repeat</keyword>
<evidence type="ECO:0000259" key="11">
    <source>
        <dbReference type="Pfam" id="PF00651"/>
    </source>
</evidence>
<sequence length="70" mass="7781">MLHSSAVVCELLQSCYTGILQFSAKEIVNYLTAASYLQMEHVVEKCRGALSQYMQPRSRSPIVSIPTSNT</sequence>
<keyword evidence="10" id="KW-0539">Nucleus</keyword>
<evidence type="ECO:0000256" key="2">
    <source>
        <dbReference type="ARBA" id="ARBA00004123"/>
    </source>
</evidence>
<proteinExistence type="predicted"/>
<evidence type="ECO:0000313" key="13">
    <source>
        <dbReference type="Proteomes" id="UP001529510"/>
    </source>
</evidence>
<evidence type="ECO:0000256" key="10">
    <source>
        <dbReference type="ARBA" id="ARBA00023242"/>
    </source>
</evidence>
<evidence type="ECO:0000256" key="6">
    <source>
        <dbReference type="ARBA" id="ARBA00022833"/>
    </source>
</evidence>
<protein>
    <recommendedName>
        <fullName evidence="11">BTB domain-containing protein</fullName>
    </recommendedName>
</protein>
<evidence type="ECO:0000256" key="8">
    <source>
        <dbReference type="ARBA" id="ARBA00023125"/>
    </source>
</evidence>